<name>A0A1L7CWS6_9CORY</name>
<sequence length="50" mass="5549">MYAALWRALPGPTWMKALEALALLAAVLWLLFTIVFPAVAVHLPWMDVAV</sequence>
<proteinExistence type="predicted"/>
<dbReference type="Proteomes" id="UP000185469">
    <property type="component" value="Chromosome"/>
</dbReference>
<gene>
    <name evidence="1" type="ORF">CSPHI_03330</name>
</gene>
<evidence type="ECO:0000313" key="2">
    <source>
        <dbReference type="Proteomes" id="UP000185469"/>
    </source>
</evidence>
<accession>A0A1L7CWS6</accession>
<keyword evidence="2" id="KW-1185">Reference proteome</keyword>
<dbReference type="EMBL" id="CP009248">
    <property type="protein sequence ID" value="APT90261.1"/>
    <property type="molecule type" value="Genomic_DNA"/>
</dbReference>
<dbReference type="RefSeq" id="WP_169840393.1">
    <property type="nucleotide sequence ID" value="NZ_CP009248.1"/>
</dbReference>
<dbReference type="STRING" id="1437874.CSPHI_03330"/>
<dbReference type="KEGG" id="csph:CSPHI_03330"/>
<reference evidence="1 2" key="1">
    <citation type="submission" date="2014-08" db="EMBL/GenBank/DDBJ databases">
        <title>Complete genome sequence of Corynebacterium sphenisci CECT 5990(T) (=DSM 44792(T)), isolated from healthy wild penguins.</title>
        <authorList>
            <person name="Ruckert C."/>
            <person name="Albersmeier A."/>
            <person name="Winkler A."/>
            <person name="Kalinowski J."/>
        </authorList>
    </citation>
    <scope>NUCLEOTIDE SEQUENCE [LARGE SCALE GENOMIC DNA]</scope>
    <source>
        <strain evidence="1 2">DSM 44792</strain>
    </source>
</reference>
<protein>
    <submittedName>
        <fullName evidence="1">Membrane protein</fullName>
    </submittedName>
</protein>
<organism evidence="1 2">
    <name type="scientific">Corynebacterium sphenisci DSM 44792</name>
    <dbReference type="NCBI Taxonomy" id="1437874"/>
    <lineage>
        <taxon>Bacteria</taxon>
        <taxon>Bacillati</taxon>
        <taxon>Actinomycetota</taxon>
        <taxon>Actinomycetes</taxon>
        <taxon>Mycobacteriales</taxon>
        <taxon>Corynebacteriaceae</taxon>
        <taxon>Corynebacterium</taxon>
    </lineage>
</organism>
<dbReference type="AlphaFoldDB" id="A0A1L7CWS6"/>
<evidence type="ECO:0000313" key="1">
    <source>
        <dbReference type="EMBL" id="APT90261.1"/>
    </source>
</evidence>